<accession>D9PK24</accession>
<dbReference type="InterPro" id="IPR016032">
    <property type="entry name" value="Sig_transdc_resp-reg_C-effctor"/>
</dbReference>
<name>D9PK24_9ZZZZ</name>
<protein>
    <recommendedName>
        <fullName evidence="1">HTH luxR-type domain-containing protein</fullName>
    </recommendedName>
</protein>
<sequence>VKTVEKHRANLMEKLGLHNVASLTALAAEKGLINR</sequence>
<evidence type="ECO:0000313" key="2">
    <source>
        <dbReference type="EMBL" id="EFK96095.1"/>
    </source>
</evidence>
<comment type="caution">
    <text evidence="2">The sequence shown here is derived from an EMBL/GenBank/DDBJ whole genome shotgun (WGS) entry which is preliminary data.</text>
</comment>
<reference evidence="2" key="1">
    <citation type="submission" date="2010-07" db="EMBL/GenBank/DDBJ databases">
        <authorList>
            <consortium name="CONSOLIDER consortium CSD2007-00005"/>
            <person name="Guazzaroni M.-E."/>
            <person name="Richter M."/>
            <person name="Garcia-Salamanca A."/>
            <person name="Yarza P."/>
            <person name="Ferrer M."/>
        </authorList>
    </citation>
    <scope>NUCLEOTIDE SEQUENCE</scope>
</reference>
<dbReference type="AlphaFoldDB" id="D9PK24"/>
<reference evidence="2" key="2">
    <citation type="journal article" date="2011" name="Microb. Ecol.">
        <title>Taxonomic and Functional Metagenomic Profiling of the Microbial Community in the Anoxic Sediment of a Sub-saline Shallow Lake (Laguna de Carrizo, Central Spain).</title>
        <authorList>
            <person name="Ferrer M."/>
            <person name="Guazzaroni M.E."/>
            <person name="Richter M."/>
            <person name="Garcia-Salamanca A."/>
            <person name="Yarza P."/>
            <person name="Suarez-Suarez A."/>
            <person name="Solano J."/>
            <person name="Alcaide M."/>
            <person name="van Dillewijn P."/>
            <person name="Molina-Henares M.A."/>
            <person name="Lopez-Cortes N."/>
            <person name="Al-Ramahi Y."/>
            <person name="Guerrero C."/>
            <person name="Acosta A."/>
            <person name="de Eugenio L.I."/>
            <person name="Martinez V."/>
            <person name="Marques S."/>
            <person name="Rojo F."/>
            <person name="Santero E."/>
            <person name="Genilloud O."/>
            <person name="Perez-Perez J."/>
            <person name="Rossello-Mora R."/>
            <person name="Ramos J.L."/>
        </authorList>
    </citation>
    <scope>NUCLEOTIDE SEQUENCE</scope>
</reference>
<feature type="domain" description="HTH luxR-type" evidence="1">
    <location>
        <begin position="1"/>
        <end position="31"/>
    </location>
</feature>
<organism evidence="2">
    <name type="scientific">sediment metagenome</name>
    <dbReference type="NCBI Taxonomy" id="749907"/>
    <lineage>
        <taxon>unclassified sequences</taxon>
        <taxon>metagenomes</taxon>
        <taxon>ecological metagenomes</taxon>
    </lineage>
</organism>
<dbReference type="GO" id="GO:0006355">
    <property type="term" value="P:regulation of DNA-templated transcription"/>
    <property type="evidence" value="ECO:0007669"/>
    <property type="project" value="InterPro"/>
</dbReference>
<dbReference type="PROSITE" id="PS50043">
    <property type="entry name" value="HTH_LUXR_2"/>
    <property type="match status" value="1"/>
</dbReference>
<gene>
    <name evidence="2" type="ORF">LDC_1889</name>
</gene>
<dbReference type="SUPFAM" id="SSF46894">
    <property type="entry name" value="C-terminal effector domain of the bipartite response regulators"/>
    <property type="match status" value="1"/>
</dbReference>
<dbReference type="InterPro" id="IPR036388">
    <property type="entry name" value="WH-like_DNA-bd_sf"/>
</dbReference>
<dbReference type="EMBL" id="ADZX01000576">
    <property type="protein sequence ID" value="EFK96095.1"/>
    <property type="molecule type" value="Genomic_DNA"/>
</dbReference>
<proteinExistence type="predicted"/>
<dbReference type="InterPro" id="IPR000792">
    <property type="entry name" value="Tscrpt_reg_LuxR_C"/>
</dbReference>
<dbReference type="Pfam" id="PF00196">
    <property type="entry name" value="GerE"/>
    <property type="match status" value="1"/>
</dbReference>
<dbReference type="Gene3D" id="1.10.10.10">
    <property type="entry name" value="Winged helix-like DNA-binding domain superfamily/Winged helix DNA-binding domain"/>
    <property type="match status" value="1"/>
</dbReference>
<dbReference type="GO" id="GO:0003677">
    <property type="term" value="F:DNA binding"/>
    <property type="evidence" value="ECO:0007669"/>
    <property type="project" value="InterPro"/>
</dbReference>
<feature type="non-terminal residue" evidence="2">
    <location>
        <position position="1"/>
    </location>
</feature>
<evidence type="ECO:0000259" key="1">
    <source>
        <dbReference type="PROSITE" id="PS50043"/>
    </source>
</evidence>